<feature type="non-terminal residue" evidence="1">
    <location>
        <position position="58"/>
    </location>
</feature>
<dbReference type="Proteomes" id="UP001519460">
    <property type="component" value="Unassembled WGS sequence"/>
</dbReference>
<accession>A0ABD0M8N6</accession>
<name>A0ABD0M8N6_9CAEN</name>
<protein>
    <submittedName>
        <fullName evidence="1">Uncharacterized protein</fullName>
    </submittedName>
</protein>
<comment type="caution">
    <text evidence="1">The sequence shown here is derived from an EMBL/GenBank/DDBJ whole genome shotgun (WGS) entry which is preliminary data.</text>
</comment>
<organism evidence="1 2">
    <name type="scientific">Batillaria attramentaria</name>
    <dbReference type="NCBI Taxonomy" id="370345"/>
    <lineage>
        <taxon>Eukaryota</taxon>
        <taxon>Metazoa</taxon>
        <taxon>Spiralia</taxon>
        <taxon>Lophotrochozoa</taxon>
        <taxon>Mollusca</taxon>
        <taxon>Gastropoda</taxon>
        <taxon>Caenogastropoda</taxon>
        <taxon>Sorbeoconcha</taxon>
        <taxon>Cerithioidea</taxon>
        <taxon>Batillariidae</taxon>
        <taxon>Batillaria</taxon>
    </lineage>
</organism>
<keyword evidence="2" id="KW-1185">Reference proteome</keyword>
<dbReference type="EMBL" id="JACVVK020000003">
    <property type="protein sequence ID" value="KAK7507907.1"/>
    <property type="molecule type" value="Genomic_DNA"/>
</dbReference>
<evidence type="ECO:0000313" key="2">
    <source>
        <dbReference type="Proteomes" id="UP001519460"/>
    </source>
</evidence>
<reference evidence="1 2" key="1">
    <citation type="journal article" date="2023" name="Sci. Data">
        <title>Genome assembly of the Korean intertidal mud-creeper Batillaria attramentaria.</title>
        <authorList>
            <person name="Patra A.K."/>
            <person name="Ho P.T."/>
            <person name="Jun S."/>
            <person name="Lee S.J."/>
            <person name="Kim Y."/>
            <person name="Won Y.J."/>
        </authorList>
    </citation>
    <scope>NUCLEOTIDE SEQUENCE [LARGE SCALE GENOMIC DNA]</scope>
    <source>
        <strain evidence="1">Wonlab-2016</strain>
    </source>
</reference>
<dbReference type="AlphaFoldDB" id="A0ABD0M8N6"/>
<evidence type="ECO:0000313" key="1">
    <source>
        <dbReference type="EMBL" id="KAK7507907.1"/>
    </source>
</evidence>
<proteinExistence type="predicted"/>
<sequence>MTINLFSPIRHRQYRADTIINYPAYRPASMTTAIWALTGDLAGSKTGCLVLSQISWHA</sequence>
<gene>
    <name evidence="1" type="ORF">BaRGS_00000872</name>
</gene>